<evidence type="ECO:0000313" key="2">
    <source>
        <dbReference type="Proteomes" id="UP000825799"/>
    </source>
</evidence>
<sequence>MKHTDSLLVAIAAALEKLEQSGDIILATQTSKIAAQLHDSIKHQLPYLHLTTDECGAAGSLILHAVEDKRFFDWEMPILVGGSAEKFRVIGSKLMGRNPDTAI</sequence>
<dbReference type="RefSeq" id="WP_220305699.1">
    <property type="nucleotide sequence ID" value="NZ_CP080590.1"/>
</dbReference>
<evidence type="ECO:0000313" key="1">
    <source>
        <dbReference type="EMBL" id="QYO77237.1"/>
    </source>
</evidence>
<keyword evidence="2" id="KW-1185">Reference proteome</keyword>
<dbReference type="EMBL" id="CP080590">
    <property type="protein sequence ID" value="QYO77237.1"/>
    <property type="molecule type" value="Genomic_DNA"/>
</dbReference>
<name>A0ABX8WIB1_9HYPH</name>
<dbReference type="Proteomes" id="UP000825799">
    <property type="component" value="Chromosome"/>
</dbReference>
<organism evidence="1 2">
    <name type="scientific">Devosia salina</name>
    <dbReference type="NCBI Taxonomy" id="2860336"/>
    <lineage>
        <taxon>Bacteria</taxon>
        <taxon>Pseudomonadati</taxon>
        <taxon>Pseudomonadota</taxon>
        <taxon>Alphaproteobacteria</taxon>
        <taxon>Hyphomicrobiales</taxon>
        <taxon>Devosiaceae</taxon>
        <taxon>Devosia</taxon>
    </lineage>
</organism>
<proteinExistence type="predicted"/>
<protein>
    <submittedName>
        <fullName evidence="1">Uncharacterized protein</fullName>
    </submittedName>
</protein>
<accession>A0ABX8WIB1</accession>
<gene>
    <name evidence="1" type="ORF">K1X15_01160</name>
</gene>
<reference evidence="1 2" key="1">
    <citation type="submission" date="2021-08" db="EMBL/GenBank/DDBJ databases">
        <title>Devosia salina sp. nov., isolated from the South China Sea sediment.</title>
        <authorList>
            <person name="Zhou Z."/>
        </authorList>
    </citation>
    <scope>NUCLEOTIDE SEQUENCE [LARGE SCALE GENOMIC DNA]</scope>
    <source>
        <strain evidence="1 2">SCS-3</strain>
    </source>
</reference>